<gene>
    <name evidence="2" type="ORF">AVDCRST_MAG32-3041</name>
</gene>
<feature type="compositionally biased region" description="Basic residues" evidence="1">
    <location>
        <begin position="139"/>
        <end position="172"/>
    </location>
</feature>
<evidence type="ECO:0000313" key="2">
    <source>
        <dbReference type="EMBL" id="CAA9402310.1"/>
    </source>
</evidence>
<accession>A0A6J4NZS3</accession>
<protein>
    <submittedName>
        <fullName evidence="2">Uncharacterized protein</fullName>
    </submittedName>
</protein>
<feature type="compositionally biased region" description="Low complexity" evidence="1">
    <location>
        <begin position="1"/>
        <end position="14"/>
    </location>
</feature>
<feature type="compositionally biased region" description="Low complexity" evidence="1">
    <location>
        <begin position="23"/>
        <end position="50"/>
    </location>
</feature>
<dbReference type="EMBL" id="CADCUM010000119">
    <property type="protein sequence ID" value="CAA9402310.1"/>
    <property type="molecule type" value="Genomic_DNA"/>
</dbReference>
<sequence length="221" mass="22576">EAPGPAGARAGPRRLGADPSTPGPAVLGPAAPGVRAAGSAGGRPPSARAGGARRGRARPDGRPVRRVRSLGELPGRSARRPPRAGGGVVPRAGGPHDGPAQPHVARTRASLAGHGEPRDAAAGAGAGPRLPAYDAAQHGARHGGRAGRPDRRHLGRRPRSRPGRPRRTRPHLPARLGGAPRGPLRTGEPRDIPRCGGPHGPADPRSSTRRGRPGVPRRSRL</sequence>
<feature type="region of interest" description="Disordered" evidence="1">
    <location>
        <begin position="1"/>
        <end position="221"/>
    </location>
</feature>
<organism evidence="2">
    <name type="scientific">uncultured Nocardioides sp</name>
    <dbReference type="NCBI Taxonomy" id="198441"/>
    <lineage>
        <taxon>Bacteria</taxon>
        <taxon>Bacillati</taxon>
        <taxon>Actinomycetota</taxon>
        <taxon>Actinomycetes</taxon>
        <taxon>Propionibacteriales</taxon>
        <taxon>Nocardioidaceae</taxon>
        <taxon>Nocardioides</taxon>
        <taxon>environmental samples</taxon>
    </lineage>
</organism>
<proteinExistence type="predicted"/>
<reference evidence="2" key="1">
    <citation type="submission" date="2020-02" db="EMBL/GenBank/DDBJ databases">
        <authorList>
            <person name="Meier V. D."/>
        </authorList>
    </citation>
    <scope>NUCLEOTIDE SEQUENCE</scope>
    <source>
        <strain evidence="2">AVDCRST_MAG32</strain>
    </source>
</reference>
<feature type="non-terminal residue" evidence="2">
    <location>
        <position position="1"/>
    </location>
</feature>
<evidence type="ECO:0000256" key="1">
    <source>
        <dbReference type="SAM" id="MobiDB-lite"/>
    </source>
</evidence>
<name>A0A6J4NZS3_9ACTN</name>
<dbReference type="AlphaFoldDB" id="A0A6J4NZS3"/>
<feature type="compositionally biased region" description="Basic residues" evidence="1">
    <location>
        <begin position="207"/>
        <end position="221"/>
    </location>
</feature>
<feature type="non-terminal residue" evidence="2">
    <location>
        <position position="221"/>
    </location>
</feature>